<comment type="subcellular location">
    <subcellularLocation>
        <location evidence="1">Cytoplasm</location>
    </subcellularLocation>
</comment>
<protein>
    <submittedName>
        <fullName evidence="4">Bifunctional PUA domain/MCT-1-Tma20/Pre-PUA domain/Uncharacterized domain CHP00451/PUA-like superfamily</fullName>
    </submittedName>
</protein>
<dbReference type="KEGG" id="bdw:94337616"/>
<dbReference type="NCBIfam" id="TIGR00451">
    <property type="entry name" value="unchar_dom_2"/>
    <property type="match status" value="1"/>
</dbReference>
<dbReference type="Gene3D" id="3.40.1350.100">
    <property type="match status" value="1"/>
</dbReference>
<dbReference type="PANTHER" id="PTHR22798">
    <property type="entry name" value="MCT-1 PROTEIN"/>
    <property type="match status" value="1"/>
</dbReference>
<name>A0AAD9UN82_9APIC</name>
<dbReference type="Gene3D" id="3.10.400.20">
    <property type="match status" value="1"/>
</dbReference>
<evidence type="ECO:0000256" key="1">
    <source>
        <dbReference type="ARBA" id="ARBA00004496"/>
    </source>
</evidence>
<dbReference type="RefSeq" id="XP_067802482.1">
    <property type="nucleotide sequence ID" value="XM_067948331.1"/>
</dbReference>
<organism evidence="4 5">
    <name type="scientific">Babesia duncani</name>
    <dbReference type="NCBI Taxonomy" id="323732"/>
    <lineage>
        <taxon>Eukaryota</taxon>
        <taxon>Sar</taxon>
        <taxon>Alveolata</taxon>
        <taxon>Apicomplexa</taxon>
        <taxon>Aconoidasida</taxon>
        <taxon>Piroplasmida</taxon>
        <taxon>Babesiidae</taxon>
        <taxon>Babesia</taxon>
    </lineage>
</organism>
<dbReference type="EMBL" id="JALLKP010000004">
    <property type="protein sequence ID" value="KAK2195639.1"/>
    <property type="molecule type" value="Genomic_DNA"/>
</dbReference>
<dbReference type="AlphaFoldDB" id="A0AAD9UN82"/>
<proteinExistence type="predicted"/>
<comment type="caution">
    <text evidence="4">The sequence shown here is derived from an EMBL/GenBank/DDBJ whole genome shotgun (WGS) entry which is preliminary data.</text>
</comment>
<dbReference type="SMART" id="SM00359">
    <property type="entry name" value="PUA"/>
    <property type="match status" value="1"/>
</dbReference>
<dbReference type="InterPro" id="IPR016437">
    <property type="entry name" value="MCT-1/Tma20"/>
</dbReference>
<dbReference type="GO" id="GO:0003723">
    <property type="term" value="F:RNA binding"/>
    <property type="evidence" value="ECO:0007669"/>
    <property type="project" value="InterPro"/>
</dbReference>
<reference evidence="4" key="1">
    <citation type="journal article" date="2023" name="Nat. Microbiol.">
        <title>Babesia duncani multi-omics identifies virulence factors and drug targets.</title>
        <authorList>
            <person name="Singh P."/>
            <person name="Lonardi S."/>
            <person name="Liang Q."/>
            <person name="Vydyam P."/>
            <person name="Khabirova E."/>
            <person name="Fang T."/>
            <person name="Gihaz S."/>
            <person name="Thekkiniath J."/>
            <person name="Munshi M."/>
            <person name="Abel S."/>
            <person name="Ciampossin L."/>
            <person name="Batugedara G."/>
            <person name="Gupta M."/>
            <person name="Lu X.M."/>
            <person name="Lenz T."/>
            <person name="Chakravarty S."/>
            <person name="Cornillot E."/>
            <person name="Hu Y."/>
            <person name="Ma W."/>
            <person name="Gonzalez L.M."/>
            <person name="Sanchez S."/>
            <person name="Estrada K."/>
            <person name="Sanchez-Flores A."/>
            <person name="Montero E."/>
            <person name="Harb O.S."/>
            <person name="Le Roch K.G."/>
            <person name="Mamoun C.B."/>
        </authorList>
    </citation>
    <scope>NUCLEOTIDE SEQUENCE</scope>
    <source>
        <strain evidence="4">WA1</strain>
    </source>
</reference>
<dbReference type="GO" id="GO:0005737">
    <property type="term" value="C:cytoplasm"/>
    <property type="evidence" value="ECO:0007669"/>
    <property type="project" value="UniProtKB-SubCell"/>
</dbReference>
<dbReference type="PANTHER" id="PTHR22798:SF0">
    <property type="entry name" value="MALIGNANT T-CELL-AMPLIFIED SEQUENCE 1"/>
    <property type="match status" value="1"/>
</dbReference>
<dbReference type="InterPro" id="IPR002478">
    <property type="entry name" value="PUA"/>
</dbReference>
<dbReference type="CDD" id="cd21155">
    <property type="entry name" value="PUA_MCTS-1-like"/>
    <property type="match status" value="1"/>
</dbReference>
<keyword evidence="2" id="KW-0963">Cytoplasm</keyword>
<dbReference type="PROSITE" id="PS50890">
    <property type="entry name" value="PUA"/>
    <property type="match status" value="1"/>
</dbReference>
<dbReference type="Pfam" id="PF01472">
    <property type="entry name" value="PUA"/>
    <property type="match status" value="1"/>
</dbReference>
<dbReference type="InterPro" id="IPR015947">
    <property type="entry name" value="PUA-like_sf"/>
</dbReference>
<dbReference type="GO" id="GO:0001731">
    <property type="term" value="P:formation of translation preinitiation complex"/>
    <property type="evidence" value="ECO:0007669"/>
    <property type="project" value="TreeGrafter"/>
</dbReference>
<evidence type="ECO:0000259" key="3">
    <source>
        <dbReference type="SMART" id="SM00359"/>
    </source>
</evidence>
<dbReference type="Pfam" id="PF17832">
    <property type="entry name" value="Pre-PUA"/>
    <property type="match status" value="1"/>
</dbReference>
<keyword evidence="5" id="KW-1185">Reference proteome</keyword>
<dbReference type="InterPro" id="IPR004521">
    <property type="entry name" value="Uncharacterised_CHP00451"/>
</dbReference>
<dbReference type="InterPro" id="IPR041366">
    <property type="entry name" value="Pre-PUA"/>
</dbReference>
<dbReference type="SUPFAM" id="SSF88697">
    <property type="entry name" value="PUA domain-like"/>
    <property type="match status" value="1"/>
</dbReference>
<accession>A0AAD9UN82</accession>
<gene>
    <name evidence="4" type="ORF">BdWA1_003319</name>
</gene>
<evidence type="ECO:0000313" key="4">
    <source>
        <dbReference type="EMBL" id="KAK2195639.1"/>
    </source>
</evidence>
<evidence type="ECO:0000256" key="2">
    <source>
        <dbReference type="ARBA" id="ARBA00022490"/>
    </source>
</evidence>
<dbReference type="GeneID" id="94337616"/>
<evidence type="ECO:0000313" key="5">
    <source>
        <dbReference type="Proteomes" id="UP001214638"/>
    </source>
</evidence>
<feature type="domain" description="PUA" evidence="3">
    <location>
        <begin position="478"/>
        <end position="556"/>
    </location>
</feature>
<sequence>MIIVYNLMKQIGIALNYLPVTGKVETIIPVFYTNLRYRNSKFDRQNNDTLLFFDYDDLMRCINELPSALEREAAINGIKVTSFVDLILKAKSDSDSSQLITKYPLKYVGFDGIRDVDFSQDEKFLRDMGIPCPPKFLNIELNPDSNWDFYSIVRTVMEQYQKSLVDMLEKCSNERFDKRKGMLIKLVEAVGLKWNNAYRWKASDRALIRCLDTESFVSTRKTQQQAKQNLQIYQILWQEHCQSMRQLLGEWNDAIEIMEKYKLQESVPSPQSQECGMASIINELNEIIQECFNNETEAALEPHTYTQIENLSNLLQDVKLDSKTANRIFDKETEISNLKKSKQNQQIFRGYCRKQYLSTLVPWIIFVKFRPYLKESPPQMCYKKQVAIHKIKMAPKFLIDDNLLQNLIKYSVQRNIKATLIQQFPNFKDVIDDILPKKGQIFLAKCEMVPGYHLYASCINVKFSLLASMIYPDPNAIQKMQVDKGAIKFILRGSNVMCPGLTSEGGRMDDVESGTVVQVLVDGREHACAVGITTMSTEEIRSKNQDVCIETMHYLNDTIWKHGIAINS</sequence>
<dbReference type="Proteomes" id="UP001214638">
    <property type="component" value="Unassembled WGS sequence"/>
</dbReference>